<feature type="domain" description="Glycosyltransferase family 28 N-terminal" evidence="11">
    <location>
        <begin position="9"/>
        <end position="142"/>
    </location>
</feature>
<dbReference type="Gene3D" id="3.40.50.2000">
    <property type="entry name" value="Glycogen Phosphorylase B"/>
    <property type="match status" value="2"/>
</dbReference>
<dbReference type="EC" id="2.4.1.227" evidence="10"/>
<dbReference type="UniPathway" id="UPA00219"/>
<dbReference type="InterPro" id="IPR006009">
    <property type="entry name" value="GlcNAc_MurG"/>
</dbReference>
<organism evidence="13 14">
    <name type="scientific">Maritimibacter alkaliphilus HTCC2654</name>
    <dbReference type="NCBI Taxonomy" id="314271"/>
    <lineage>
        <taxon>Bacteria</taxon>
        <taxon>Pseudomonadati</taxon>
        <taxon>Pseudomonadota</taxon>
        <taxon>Alphaproteobacteria</taxon>
        <taxon>Rhodobacterales</taxon>
        <taxon>Roseobacteraceae</taxon>
        <taxon>Maritimibacter</taxon>
    </lineage>
</organism>
<dbReference type="EMBL" id="AAMT01000010">
    <property type="protein sequence ID" value="EAQ11996.1"/>
    <property type="molecule type" value="Genomic_DNA"/>
</dbReference>
<dbReference type="PANTHER" id="PTHR21015">
    <property type="entry name" value="UDP-N-ACETYLGLUCOSAMINE--N-ACETYLMURAMYL-(PENTAPEPTIDE) PYROPHOSPHORYL-UNDECAPRENOL N-ACETYLGLUCOSAMINE TRANSFERASE 1"/>
    <property type="match status" value="1"/>
</dbReference>
<evidence type="ECO:0000256" key="4">
    <source>
        <dbReference type="ARBA" id="ARBA00022679"/>
    </source>
</evidence>
<evidence type="ECO:0000313" key="13">
    <source>
        <dbReference type="EMBL" id="EAQ11996.1"/>
    </source>
</evidence>
<evidence type="ECO:0000256" key="2">
    <source>
        <dbReference type="ARBA" id="ARBA00022618"/>
    </source>
</evidence>
<feature type="binding site" evidence="10">
    <location>
        <position position="195"/>
    </location>
    <ligand>
        <name>UDP-N-acetyl-alpha-D-glucosamine</name>
        <dbReference type="ChEBI" id="CHEBI:57705"/>
    </ligand>
</feature>
<evidence type="ECO:0000256" key="5">
    <source>
        <dbReference type="ARBA" id="ARBA00022960"/>
    </source>
</evidence>
<dbReference type="InterPro" id="IPR004276">
    <property type="entry name" value="GlycoTrans_28_N"/>
</dbReference>
<comment type="caution">
    <text evidence="10">Lacks conserved residue(s) required for the propagation of feature annotation.</text>
</comment>
<evidence type="ECO:0000259" key="11">
    <source>
        <dbReference type="Pfam" id="PF03033"/>
    </source>
</evidence>
<dbReference type="Proteomes" id="UP000002931">
    <property type="component" value="Unassembled WGS sequence"/>
</dbReference>
<protein>
    <recommendedName>
        <fullName evidence="10">UDP-N-acetylglucosamine--N-acetylmuramyl-(pentapeptide) pyrophosphoryl-undecaprenol N-acetylglucosamine transferase</fullName>
        <ecNumber evidence="10">2.4.1.227</ecNumber>
    </recommendedName>
    <alternativeName>
        <fullName evidence="10">Undecaprenyl-PP-MurNAc-pentapeptide-UDPGlcNAc GlcNAc transferase</fullName>
    </alternativeName>
</protein>
<keyword evidence="4 10" id="KW-0808">Transferase</keyword>
<keyword evidence="7 10" id="KW-0472">Membrane</keyword>
<feature type="binding site" evidence="10">
    <location>
        <position position="296"/>
    </location>
    <ligand>
        <name>UDP-N-acetyl-alpha-D-glucosamine</name>
        <dbReference type="ChEBI" id="CHEBI:57705"/>
    </ligand>
</feature>
<dbReference type="HAMAP" id="MF_00033">
    <property type="entry name" value="MurG"/>
    <property type="match status" value="1"/>
</dbReference>
<comment type="caution">
    <text evidence="13">The sequence shown here is derived from an EMBL/GenBank/DDBJ whole genome shotgun (WGS) entry which is preliminary data.</text>
</comment>
<reference evidence="13 14" key="1">
    <citation type="journal article" date="2010" name="J. Bacteriol.">
        <title>Genome sequences of Pelagibaca bermudensis HTCC2601T and Maritimibacter alkaliphilus HTCC2654T, the type strains of two marine Roseobacter genera.</title>
        <authorList>
            <person name="Thrash J.C."/>
            <person name="Cho J.C."/>
            <person name="Ferriera S."/>
            <person name="Johnson J."/>
            <person name="Vergin K.L."/>
            <person name="Giovannoni S.J."/>
        </authorList>
    </citation>
    <scope>NUCLEOTIDE SEQUENCE [LARGE SCALE GENOMIC DNA]</scope>
    <source>
        <strain evidence="13 14">HTCC2654</strain>
    </source>
</reference>
<keyword evidence="2 10" id="KW-0132">Cell division</keyword>
<keyword evidence="1 10" id="KW-1003">Cell membrane</keyword>
<dbReference type="RefSeq" id="WP_008327742.1">
    <property type="nucleotide sequence ID" value="NZ_CH902578.1"/>
</dbReference>
<dbReference type="Pfam" id="PF04101">
    <property type="entry name" value="Glyco_tran_28_C"/>
    <property type="match status" value="1"/>
</dbReference>
<dbReference type="OrthoDB" id="9808936at2"/>
<dbReference type="GO" id="GO:0005886">
    <property type="term" value="C:plasma membrane"/>
    <property type="evidence" value="ECO:0007669"/>
    <property type="project" value="UniProtKB-SubCell"/>
</dbReference>
<evidence type="ECO:0000256" key="1">
    <source>
        <dbReference type="ARBA" id="ARBA00022475"/>
    </source>
</evidence>
<keyword evidence="14" id="KW-1185">Reference proteome</keyword>
<keyword evidence="8 10" id="KW-0131">Cell cycle</keyword>
<comment type="function">
    <text evidence="10">Cell wall formation. Catalyzes the transfer of a GlcNAc subunit on undecaprenyl-pyrophosphoryl-MurNAc-pentapeptide (lipid intermediate I) to form undecaprenyl-pyrophosphoryl-MurNAc-(pentapeptide)GlcNAc (lipid intermediate II).</text>
</comment>
<evidence type="ECO:0000256" key="8">
    <source>
        <dbReference type="ARBA" id="ARBA00023306"/>
    </source>
</evidence>
<dbReference type="GO" id="GO:0008360">
    <property type="term" value="P:regulation of cell shape"/>
    <property type="evidence" value="ECO:0007669"/>
    <property type="project" value="UniProtKB-KW"/>
</dbReference>
<evidence type="ECO:0000256" key="3">
    <source>
        <dbReference type="ARBA" id="ARBA00022676"/>
    </source>
</evidence>
<dbReference type="SUPFAM" id="SSF53756">
    <property type="entry name" value="UDP-Glycosyltransferase/glycogen phosphorylase"/>
    <property type="match status" value="1"/>
</dbReference>
<evidence type="ECO:0000256" key="10">
    <source>
        <dbReference type="HAMAP-Rule" id="MF_00033"/>
    </source>
</evidence>
<feature type="binding site" evidence="10">
    <location>
        <begin position="15"/>
        <end position="17"/>
    </location>
    <ligand>
        <name>UDP-N-acetyl-alpha-D-glucosamine</name>
        <dbReference type="ChEBI" id="CHEBI:57705"/>
    </ligand>
</feature>
<sequence>MTDKTPLLVIAAGGTGGHMFPAQALAETMLARGWRVKLSTDARGARYAGGFPDAVQIEERASATFARGGALAKLAVPFRVAGGILGALVRTLTDRPDVVVGFGGYPSIPALAAATVLRVPRMIHEQNGVMGKVNAIFSKRVNVLACGTWPTRPIPEGVEAVHVGNPVRGAVLERAGAGYIPPGDYPMSVLVIGGSQGARALSDNVPAALAALPDHIREQLTVSHQARDEDEARVRDFYDAQGIRADVKPFFSDVPRRIAESQLVISRSGASSVADISVIGRPAILIPYPFATGDHQTANAQGLVDAGGAIRIPESKLEPAMLSEQVASVLDNPEAAMQMARASLSTGKPEAAESLARLVELLADGQGSVRKQAA</sequence>
<comment type="similarity">
    <text evidence="10">Belongs to the glycosyltransferase 28 family. MurG subfamily.</text>
</comment>
<keyword evidence="3 10" id="KW-0328">Glycosyltransferase</keyword>
<name>A3VHZ7_9RHOB</name>
<evidence type="ECO:0000256" key="9">
    <source>
        <dbReference type="ARBA" id="ARBA00023316"/>
    </source>
</evidence>
<feature type="binding site" evidence="10">
    <location>
        <position position="168"/>
    </location>
    <ligand>
        <name>UDP-N-acetyl-alpha-D-glucosamine</name>
        <dbReference type="ChEBI" id="CHEBI:57705"/>
    </ligand>
</feature>
<dbReference type="HOGENOM" id="CLU_037404_2_1_5"/>
<dbReference type="PANTHER" id="PTHR21015:SF22">
    <property type="entry name" value="GLYCOSYLTRANSFERASE"/>
    <property type="match status" value="1"/>
</dbReference>
<comment type="subcellular location">
    <subcellularLocation>
        <location evidence="10">Cell membrane</location>
        <topology evidence="10">Peripheral membrane protein</topology>
        <orientation evidence="10">Cytoplasmic side</orientation>
    </subcellularLocation>
</comment>
<comment type="pathway">
    <text evidence="10">Cell wall biogenesis; peptidoglycan biosynthesis.</text>
</comment>
<dbReference type="GO" id="GO:0051301">
    <property type="term" value="P:cell division"/>
    <property type="evidence" value="ECO:0007669"/>
    <property type="project" value="UniProtKB-KW"/>
</dbReference>
<dbReference type="GO" id="GO:0009252">
    <property type="term" value="P:peptidoglycan biosynthetic process"/>
    <property type="evidence" value="ECO:0007669"/>
    <property type="project" value="UniProtKB-UniRule"/>
</dbReference>
<feature type="domain" description="Glycosyl transferase family 28 C-terminal" evidence="12">
    <location>
        <begin position="189"/>
        <end position="354"/>
    </location>
</feature>
<keyword evidence="9 10" id="KW-0961">Cell wall biogenesis/degradation</keyword>
<gene>
    <name evidence="10 13" type="primary">murG</name>
    <name evidence="13" type="ORF">RB2654_00800</name>
</gene>
<evidence type="ECO:0000313" key="14">
    <source>
        <dbReference type="Proteomes" id="UP000002931"/>
    </source>
</evidence>
<evidence type="ECO:0000256" key="7">
    <source>
        <dbReference type="ARBA" id="ARBA00023136"/>
    </source>
</evidence>
<dbReference type="Pfam" id="PF03033">
    <property type="entry name" value="Glyco_transf_28"/>
    <property type="match status" value="1"/>
</dbReference>
<evidence type="ECO:0000256" key="6">
    <source>
        <dbReference type="ARBA" id="ARBA00022984"/>
    </source>
</evidence>
<evidence type="ECO:0000259" key="12">
    <source>
        <dbReference type="Pfam" id="PF04101"/>
    </source>
</evidence>
<dbReference type="STRING" id="314271.RB2654_00800"/>
<dbReference type="eggNOG" id="COG0707">
    <property type="taxonomic scope" value="Bacteria"/>
</dbReference>
<dbReference type="GO" id="GO:0005975">
    <property type="term" value="P:carbohydrate metabolic process"/>
    <property type="evidence" value="ECO:0007669"/>
    <property type="project" value="InterPro"/>
</dbReference>
<feature type="binding site" evidence="10">
    <location>
        <position position="127"/>
    </location>
    <ligand>
        <name>UDP-N-acetyl-alpha-D-glucosamine</name>
        <dbReference type="ChEBI" id="CHEBI:57705"/>
    </ligand>
</feature>
<accession>A3VHZ7</accession>
<proteinExistence type="inferred from homology"/>
<comment type="catalytic activity">
    <reaction evidence="10">
        <text>di-trans,octa-cis-undecaprenyl diphospho-N-acetyl-alpha-D-muramoyl-L-alanyl-D-glutamyl-meso-2,6-diaminopimeloyl-D-alanyl-D-alanine + UDP-N-acetyl-alpha-D-glucosamine = di-trans,octa-cis-undecaprenyl diphospho-[N-acetyl-alpha-D-glucosaminyl-(1-&gt;4)]-N-acetyl-alpha-D-muramoyl-L-alanyl-D-glutamyl-meso-2,6-diaminopimeloyl-D-alanyl-D-alanine + UDP + H(+)</text>
        <dbReference type="Rhea" id="RHEA:31227"/>
        <dbReference type="ChEBI" id="CHEBI:15378"/>
        <dbReference type="ChEBI" id="CHEBI:57705"/>
        <dbReference type="ChEBI" id="CHEBI:58223"/>
        <dbReference type="ChEBI" id="CHEBI:61387"/>
        <dbReference type="ChEBI" id="CHEBI:61388"/>
        <dbReference type="EC" id="2.4.1.227"/>
    </reaction>
</comment>
<dbReference type="CDD" id="cd03785">
    <property type="entry name" value="GT28_MurG"/>
    <property type="match status" value="1"/>
</dbReference>
<dbReference type="GO" id="GO:0071555">
    <property type="term" value="P:cell wall organization"/>
    <property type="evidence" value="ECO:0007669"/>
    <property type="project" value="UniProtKB-KW"/>
</dbReference>
<dbReference type="AlphaFoldDB" id="A3VHZ7"/>
<keyword evidence="5 10" id="KW-0133">Cell shape</keyword>
<keyword evidence="6 10" id="KW-0573">Peptidoglycan synthesis</keyword>
<dbReference type="GO" id="GO:0051991">
    <property type="term" value="F:UDP-N-acetyl-D-glucosamine:N-acetylmuramoyl-L-alanyl-D-glutamyl-meso-2,6-diaminopimelyl-D-alanyl-D-alanine-diphosphoundecaprenol 4-beta-N-acetylglucosaminlytransferase activity"/>
    <property type="evidence" value="ECO:0007669"/>
    <property type="project" value="RHEA"/>
</dbReference>
<dbReference type="GO" id="GO:0050511">
    <property type="term" value="F:undecaprenyldiphospho-muramoylpentapeptide beta-N-acetylglucosaminyltransferase activity"/>
    <property type="evidence" value="ECO:0007669"/>
    <property type="project" value="UniProtKB-UniRule"/>
</dbReference>
<dbReference type="InterPro" id="IPR007235">
    <property type="entry name" value="Glyco_trans_28_C"/>
</dbReference>